<evidence type="ECO:0000313" key="2">
    <source>
        <dbReference type="Proteomes" id="UP000321103"/>
    </source>
</evidence>
<organism evidence="1 2">
    <name type="scientific">Kocuria turfanensis</name>
    <dbReference type="NCBI Taxonomy" id="388357"/>
    <lineage>
        <taxon>Bacteria</taxon>
        <taxon>Bacillati</taxon>
        <taxon>Actinomycetota</taxon>
        <taxon>Actinomycetes</taxon>
        <taxon>Micrococcales</taxon>
        <taxon>Micrococcaceae</taxon>
        <taxon>Kocuria</taxon>
    </lineage>
</organism>
<dbReference type="AlphaFoldDB" id="A0A512IIJ3"/>
<sequence length="142" mass="14945">MTPPVPEPGTVARVVAQSVAATPGVLQLIPTVLTRVLAMMCAWTEAVHRIRHRRPGGIGACTGVCVHVRGAQVQVAVDLSLDPATVPTDQKLQAAVAITAAVECCVQETLTGLGCSSAGVDITVHALHQSTRRQRNLRSNRK</sequence>
<protein>
    <submittedName>
        <fullName evidence="1">Uncharacterized protein</fullName>
    </submittedName>
</protein>
<accession>A0A512IIJ3</accession>
<proteinExistence type="predicted"/>
<dbReference type="EMBL" id="BJZS01000131">
    <property type="protein sequence ID" value="GEO97468.1"/>
    <property type="molecule type" value="Genomic_DNA"/>
</dbReference>
<name>A0A512IIJ3_9MICC</name>
<dbReference type="Proteomes" id="UP000321103">
    <property type="component" value="Unassembled WGS sequence"/>
</dbReference>
<reference evidence="1 2" key="1">
    <citation type="submission" date="2019-07" db="EMBL/GenBank/DDBJ databases">
        <title>Whole genome shotgun sequence of Kocuria turfanensis NBRC 107627.</title>
        <authorList>
            <person name="Hosoyama A."/>
            <person name="Uohara A."/>
            <person name="Ohji S."/>
            <person name="Ichikawa N."/>
        </authorList>
    </citation>
    <scope>NUCLEOTIDE SEQUENCE [LARGE SCALE GENOMIC DNA]</scope>
    <source>
        <strain evidence="1 2">NBRC 107627</strain>
    </source>
</reference>
<keyword evidence="2" id="KW-1185">Reference proteome</keyword>
<gene>
    <name evidence="1" type="ORF">KTU01_35910</name>
</gene>
<comment type="caution">
    <text evidence="1">The sequence shown here is derived from an EMBL/GenBank/DDBJ whole genome shotgun (WGS) entry which is preliminary data.</text>
</comment>
<evidence type="ECO:0000313" key="1">
    <source>
        <dbReference type="EMBL" id="GEO97468.1"/>
    </source>
</evidence>
<dbReference type="STRING" id="388357.GCA_001580365_03591"/>